<keyword evidence="7" id="KW-0256">Endoplasmic reticulum</keyword>
<evidence type="ECO:0000256" key="6">
    <source>
        <dbReference type="ARBA" id="ARBA00022723"/>
    </source>
</evidence>
<keyword evidence="11 14" id="KW-0503">Monooxygenase</keyword>
<dbReference type="InterPro" id="IPR001128">
    <property type="entry name" value="Cyt_P450"/>
</dbReference>
<dbReference type="InterPro" id="IPR017972">
    <property type="entry name" value="Cyt_P450_CS"/>
</dbReference>
<dbReference type="Gene3D" id="1.10.630.10">
    <property type="entry name" value="Cytochrome P450"/>
    <property type="match status" value="1"/>
</dbReference>
<evidence type="ECO:0000256" key="4">
    <source>
        <dbReference type="ARBA" id="ARBA00010617"/>
    </source>
</evidence>
<dbReference type="PRINTS" id="PR00385">
    <property type="entry name" value="P450"/>
</dbReference>
<comment type="subcellular location">
    <subcellularLocation>
        <location evidence="3">Endoplasmic reticulum membrane</location>
        <topology evidence="3">Peripheral membrane protein</topology>
    </subcellularLocation>
    <subcellularLocation>
        <location evidence="2">Microsome membrane</location>
        <topology evidence="2">Peripheral membrane protein</topology>
    </subcellularLocation>
</comment>
<evidence type="ECO:0000256" key="1">
    <source>
        <dbReference type="ARBA" id="ARBA00001971"/>
    </source>
</evidence>
<evidence type="ECO:0000256" key="12">
    <source>
        <dbReference type="ARBA" id="ARBA00023136"/>
    </source>
</evidence>
<keyword evidence="12" id="KW-0472">Membrane</keyword>
<keyword evidence="9 14" id="KW-0560">Oxidoreductase</keyword>
<dbReference type="InterPro" id="IPR002401">
    <property type="entry name" value="Cyt_P450_E_grp-I"/>
</dbReference>
<evidence type="ECO:0008006" key="17">
    <source>
        <dbReference type="Google" id="ProtNLM"/>
    </source>
</evidence>
<dbReference type="InterPro" id="IPR036396">
    <property type="entry name" value="Cyt_P450_sf"/>
</dbReference>
<accession>A0A7R8UFB5</accession>
<dbReference type="PROSITE" id="PS00086">
    <property type="entry name" value="CYTOCHROME_P450"/>
    <property type="match status" value="1"/>
</dbReference>
<dbReference type="GO" id="GO:0004497">
    <property type="term" value="F:monooxygenase activity"/>
    <property type="evidence" value="ECO:0007669"/>
    <property type="project" value="UniProtKB-KW"/>
</dbReference>
<evidence type="ECO:0000256" key="7">
    <source>
        <dbReference type="ARBA" id="ARBA00022824"/>
    </source>
</evidence>
<dbReference type="OrthoDB" id="2789670at2759"/>
<dbReference type="AlphaFoldDB" id="A0A7R8UFB5"/>
<reference evidence="15 16" key="1">
    <citation type="submission" date="2020-11" db="EMBL/GenBank/DDBJ databases">
        <authorList>
            <person name="Wallbank WR R."/>
            <person name="Pardo Diaz C."/>
            <person name="Kozak K."/>
            <person name="Martin S."/>
            <person name="Jiggins C."/>
            <person name="Moest M."/>
            <person name="Warren A I."/>
            <person name="Generalovic N T."/>
            <person name="Byers J.R.P. K."/>
            <person name="Montejo-Kovacevich G."/>
            <person name="Yen C E."/>
        </authorList>
    </citation>
    <scope>NUCLEOTIDE SEQUENCE [LARGE SCALE GENOMIC DNA]</scope>
</reference>
<keyword evidence="5 13" id="KW-0349">Heme</keyword>
<evidence type="ECO:0000256" key="11">
    <source>
        <dbReference type="ARBA" id="ARBA00023033"/>
    </source>
</evidence>
<dbReference type="Pfam" id="PF00067">
    <property type="entry name" value="p450"/>
    <property type="match status" value="1"/>
</dbReference>
<dbReference type="PRINTS" id="PR00463">
    <property type="entry name" value="EP450I"/>
</dbReference>
<evidence type="ECO:0000313" key="16">
    <source>
        <dbReference type="Proteomes" id="UP000594454"/>
    </source>
</evidence>
<evidence type="ECO:0000256" key="8">
    <source>
        <dbReference type="ARBA" id="ARBA00022848"/>
    </source>
</evidence>
<comment type="cofactor">
    <cofactor evidence="1 13">
        <name>heme</name>
        <dbReference type="ChEBI" id="CHEBI:30413"/>
    </cofactor>
</comment>
<dbReference type="GO" id="GO:0016705">
    <property type="term" value="F:oxidoreductase activity, acting on paired donors, with incorporation or reduction of molecular oxygen"/>
    <property type="evidence" value="ECO:0007669"/>
    <property type="project" value="InterPro"/>
</dbReference>
<gene>
    <name evidence="15" type="ORF">HERILL_LOCUS2747</name>
</gene>
<evidence type="ECO:0000256" key="9">
    <source>
        <dbReference type="ARBA" id="ARBA00023002"/>
    </source>
</evidence>
<evidence type="ECO:0000256" key="2">
    <source>
        <dbReference type="ARBA" id="ARBA00004174"/>
    </source>
</evidence>
<sequence>MGRKFFSEPQIVEDVAVQAFLFFLAGFETSSTTMTFALYELALNTEIQDKARNEISEVLEKHNGEFTYEAMMDMKYLDCIINETLRKHPPVTVLMRVAAEDYSVPGTDKVVEKGQRIFIPAYSIHHDPDIYHEPEVFDPRRFEAEEVKKRHPMSFLGFGDGPRNCIGARFGQMQTRIGLVTLLKSYRFTKCSDTPIPMKYSKLFI</sequence>
<evidence type="ECO:0000256" key="14">
    <source>
        <dbReference type="RuleBase" id="RU000461"/>
    </source>
</evidence>
<proteinExistence type="inferred from homology"/>
<feature type="binding site" description="axial binding residue" evidence="13">
    <location>
        <position position="165"/>
    </location>
    <ligand>
        <name>heme</name>
        <dbReference type="ChEBI" id="CHEBI:30413"/>
    </ligand>
    <ligandPart>
        <name>Fe</name>
        <dbReference type="ChEBI" id="CHEBI:18248"/>
    </ligandPart>
</feature>
<keyword evidence="10 13" id="KW-0408">Iron</keyword>
<keyword evidence="6 13" id="KW-0479">Metal-binding</keyword>
<dbReference type="EMBL" id="LR899009">
    <property type="protein sequence ID" value="CAD7079534.1"/>
    <property type="molecule type" value="Genomic_DNA"/>
</dbReference>
<evidence type="ECO:0000313" key="15">
    <source>
        <dbReference type="EMBL" id="CAD7079534.1"/>
    </source>
</evidence>
<dbReference type="PANTHER" id="PTHR24292:SF100">
    <property type="entry name" value="CYTOCHROME P450 6A16, ISOFORM B-RELATED"/>
    <property type="match status" value="1"/>
</dbReference>
<dbReference type="GO" id="GO:0020037">
    <property type="term" value="F:heme binding"/>
    <property type="evidence" value="ECO:0007669"/>
    <property type="project" value="InterPro"/>
</dbReference>
<dbReference type="InterPro" id="IPR050476">
    <property type="entry name" value="Insect_CytP450_Detox"/>
</dbReference>
<evidence type="ECO:0000256" key="3">
    <source>
        <dbReference type="ARBA" id="ARBA00004406"/>
    </source>
</evidence>
<keyword evidence="16" id="KW-1185">Reference proteome</keyword>
<name>A0A7R8UFB5_HERIL</name>
<organism evidence="15 16">
    <name type="scientific">Hermetia illucens</name>
    <name type="common">Black soldier fly</name>
    <dbReference type="NCBI Taxonomy" id="343691"/>
    <lineage>
        <taxon>Eukaryota</taxon>
        <taxon>Metazoa</taxon>
        <taxon>Ecdysozoa</taxon>
        <taxon>Arthropoda</taxon>
        <taxon>Hexapoda</taxon>
        <taxon>Insecta</taxon>
        <taxon>Pterygota</taxon>
        <taxon>Neoptera</taxon>
        <taxon>Endopterygota</taxon>
        <taxon>Diptera</taxon>
        <taxon>Brachycera</taxon>
        <taxon>Stratiomyomorpha</taxon>
        <taxon>Stratiomyidae</taxon>
        <taxon>Hermetiinae</taxon>
        <taxon>Hermetia</taxon>
    </lineage>
</organism>
<dbReference type="GO" id="GO:0005789">
    <property type="term" value="C:endoplasmic reticulum membrane"/>
    <property type="evidence" value="ECO:0007669"/>
    <property type="project" value="UniProtKB-SubCell"/>
</dbReference>
<dbReference type="Proteomes" id="UP000594454">
    <property type="component" value="Chromosome 1"/>
</dbReference>
<dbReference type="PANTHER" id="PTHR24292">
    <property type="entry name" value="CYTOCHROME P450"/>
    <property type="match status" value="1"/>
</dbReference>
<dbReference type="InParanoid" id="A0A7R8UFB5"/>
<evidence type="ECO:0000256" key="5">
    <source>
        <dbReference type="ARBA" id="ARBA00022617"/>
    </source>
</evidence>
<evidence type="ECO:0000256" key="13">
    <source>
        <dbReference type="PIRSR" id="PIRSR602401-1"/>
    </source>
</evidence>
<comment type="similarity">
    <text evidence="4 14">Belongs to the cytochrome P450 family.</text>
</comment>
<evidence type="ECO:0000256" key="10">
    <source>
        <dbReference type="ARBA" id="ARBA00023004"/>
    </source>
</evidence>
<dbReference type="SUPFAM" id="SSF48264">
    <property type="entry name" value="Cytochrome P450"/>
    <property type="match status" value="1"/>
</dbReference>
<keyword evidence="8" id="KW-0492">Microsome</keyword>
<dbReference type="GO" id="GO:0005506">
    <property type="term" value="F:iron ion binding"/>
    <property type="evidence" value="ECO:0007669"/>
    <property type="project" value="InterPro"/>
</dbReference>
<protein>
    <recommendedName>
        <fullName evidence="17">Cytochrome P450</fullName>
    </recommendedName>
</protein>